<organism evidence="4">
    <name type="scientific">Onchocerca flexuosa</name>
    <dbReference type="NCBI Taxonomy" id="387005"/>
    <lineage>
        <taxon>Eukaryota</taxon>
        <taxon>Metazoa</taxon>
        <taxon>Ecdysozoa</taxon>
        <taxon>Nematoda</taxon>
        <taxon>Chromadorea</taxon>
        <taxon>Rhabditida</taxon>
        <taxon>Spirurina</taxon>
        <taxon>Spiruromorpha</taxon>
        <taxon>Filarioidea</taxon>
        <taxon>Onchocercidae</taxon>
        <taxon>Onchocerca</taxon>
    </lineage>
</organism>
<evidence type="ECO:0000313" key="2">
    <source>
        <dbReference type="EMBL" id="VDO27829.1"/>
    </source>
</evidence>
<dbReference type="AlphaFoldDB" id="A0A183H0I6"/>
<reference evidence="2 3" key="2">
    <citation type="submission" date="2018-11" db="EMBL/GenBank/DDBJ databases">
        <authorList>
            <consortium name="Pathogen Informatics"/>
        </authorList>
    </citation>
    <scope>NUCLEOTIDE SEQUENCE [LARGE SCALE GENOMIC DNA]</scope>
</reference>
<name>A0A183H0I6_9BILA</name>
<protein>
    <submittedName>
        <fullName evidence="4">Ovule protein</fullName>
    </submittedName>
</protein>
<dbReference type="STRING" id="387005.A0A183H0I6"/>
<dbReference type="Proteomes" id="UP000267606">
    <property type="component" value="Unassembled WGS sequence"/>
</dbReference>
<feature type="region of interest" description="Disordered" evidence="1">
    <location>
        <begin position="1"/>
        <end position="50"/>
    </location>
</feature>
<sequence>MDEFRTHSSSQGRGEKQNDETSSTTDSSPREEKLKPIPTPRKTKSSRPPDSVTVYVMCSMVNKQISVHATGLLIFKLSFVVHRSFFHRFIHPSWSDASLLPLSFMCYYNL</sequence>
<evidence type="ECO:0000313" key="3">
    <source>
        <dbReference type="Proteomes" id="UP000267606"/>
    </source>
</evidence>
<dbReference type="EMBL" id="UZAJ01000413">
    <property type="protein sequence ID" value="VDO27829.1"/>
    <property type="molecule type" value="Genomic_DNA"/>
</dbReference>
<reference evidence="4" key="1">
    <citation type="submission" date="2016-06" db="UniProtKB">
        <authorList>
            <consortium name="WormBaseParasite"/>
        </authorList>
    </citation>
    <scope>IDENTIFICATION</scope>
</reference>
<dbReference type="WBParaSite" id="OFLC_0000099501-mRNA-1">
    <property type="protein sequence ID" value="OFLC_0000099501-mRNA-1"/>
    <property type="gene ID" value="OFLC_0000099501"/>
</dbReference>
<keyword evidence="3" id="KW-1185">Reference proteome</keyword>
<evidence type="ECO:0000256" key="1">
    <source>
        <dbReference type="SAM" id="MobiDB-lite"/>
    </source>
</evidence>
<proteinExistence type="predicted"/>
<gene>
    <name evidence="2" type="ORF">OFLC_LOCUS996</name>
</gene>
<evidence type="ECO:0000313" key="4">
    <source>
        <dbReference type="WBParaSite" id="OFLC_0000099501-mRNA-1"/>
    </source>
</evidence>
<accession>A0A183H0I6</accession>